<dbReference type="GO" id="GO:0042802">
    <property type="term" value="F:identical protein binding"/>
    <property type="evidence" value="ECO:0007669"/>
    <property type="project" value="TreeGrafter"/>
</dbReference>
<evidence type="ECO:0000259" key="5">
    <source>
        <dbReference type="Pfam" id="PF01182"/>
    </source>
</evidence>
<reference evidence="6 7" key="1">
    <citation type="submission" date="2019-03" db="EMBL/GenBank/DDBJ databases">
        <title>Complete genome sequence of Spiroplasma gladiatoris TG-1 (DSM 22552).</title>
        <authorList>
            <person name="Lin Y.-C."/>
            <person name="Chou L."/>
            <person name="Kuo C.-H."/>
        </authorList>
    </citation>
    <scope>NUCLEOTIDE SEQUENCE [LARGE SCALE GENOMIC DNA]</scope>
    <source>
        <strain evidence="6 7">TG-1</strain>
    </source>
</reference>
<evidence type="ECO:0000256" key="1">
    <source>
        <dbReference type="ARBA" id="ARBA00000644"/>
    </source>
</evidence>
<feature type="active site" description="For ring-opening step" evidence="4">
    <location>
        <position position="135"/>
    </location>
</feature>
<dbReference type="InterPro" id="IPR018321">
    <property type="entry name" value="Glucosamine6P_isomerase_CS"/>
</dbReference>
<gene>
    <name evidence="4 6" type="primary">nagB</name>
    <name evidence="6" type="ORF">SGLAD_v1c01890</name>
</gene>
<sequence length="242" mass="26882">MNLIIVENDQELGQKTGDLILNKIKANKNIVLGLATGSSPITTYKYIIEKTNQENIDWSNVRTFNLDEYKGLEPTHEQSYRYFMNQNLFDHVNIDKNNTLVPSGSVKDNEKAKEYDKLIEKAGGIDLQLLGIGINGHIGFNEPGSSFDSLTSVVDLTDLTIEANSRFFENKNDVPTKAISMGLKSIMKAKEIVLIAFGKNKAEAIKHLVEGPVDVQWPCSVLLNHNNVTVIVDKEAASMLNS</sequence>
<dbReference type="GO" id="GO:0004342">
    <property type="term" value="F:glucosamine-6-phosphate deaminase activity"/>
    <property type="evidence" value="ECO:0007669"/>
    <property type="project" value="UniProtKB-UniRule"/>
</dbReference>
<dbReference type="PROSITE" id="PS01161">
    <property type="entry name" value="GLC_GALNAC_ISOMERASE"/>
    <property type="match status" value="1"/>
</dbReference>
<organism evidence="6 7">
    <name type="scientific">Spiroplasma gladiatoris</name>
    <dbReference type="NCBI Taxonomy" id="2143"/>
    <lineage>
        <taxon>Bacteria</taxon>
        <taxon>Bacillati</taxon>
        <taxon>Mycoplasmatota</taxon>
        <taxon>Mollicutes</taxon>
        <taxon>Entomoplasmatales</taxon>
        <taxon>Spiroplasmataceae</taxon>
        <taxon>Spiroplasma</taxon>
    </lineage>
</organism>
<dbReference type="CDD" id="cd01399">
    <property type="entry name" value="GlcN6P_deaminase"/>
    <property type="match status" value="1"/>
</dbReference>
<dbReference type="PANTHER" id="PTHR11280:SF5">
    <property type="entry name" value="GLUCOSAMINE-6-PHOSPHATE ISOMERASE"/>
    <property type="match status" value="1"/>
</dbReference>
<dbReference type="GO" id="GO:0005737">
    <property type="term" value="C:cytoplasm"/>
    <property type="evidence" value="ECO:0007669"/>
    <property type="project" value="TreeGrafter"/>
</dbReference>
<dbReference type="Pfam" id="PF01182">
    <property type="entry name" value="Glucosamine_iso"/>
    <property type="match status" value="1"/>
</dbReference>
<feature type="active site" description="Proton acceptor; for ring-opening step" evidence="4">
    <location>
        <position position="137"/>
    </location>
</feature>
<comment type="pathway">
    <text evidence="4">Amino-sugar metabolism; N-acetylneuraminate degradation; D-fructose 6-phosphate from N-acetylneuraminate: step 5/5.</text>
</comment>
<dbReference type="UniPathway" id="UPA00629">
    <property type="reaction ID" value="UER00684"/>
</dbReference>
<dbReference type="GO" id="GO:0019262">
    <property type="term" value="P:N-acetylneuraminate catabolic process"/>
    <property type="evidence" value="ECO:0007669"/>
    <property type="project" value="UniProtKB-UniRule"/>
</dbReference>
<dbReference type="EMBL" id="CP038013">
    <property type="protein sequence ID" value="QBQ07388.1"/>
    <property type="molecule type" value="Genomic_DNA"/>
</dbReference>
<evidence type="ECO:0000313" key="7">
    <source>
        <dbReference type="Proteomes" id="UP000294309"/>
    </source>
</evidence>
<feature type="active site" description="Proton acceptor; for enolization step" evidence="4">
    <location>
        <position position="67"/>
    </location>
</feature>
<dbReference type="GO" id="GO:0006043">
    <property type="term" value="P:glucosamine catabolic process"/>
    <property type="evidence" value="ECO:0007669"/>
    <property type="project" value="TreeGrafter"/>
</dbReference>
<dbReference type="HAMAP" id="MF_01241">
    <property type="entry name" value="GlcN6P_deamin"/>
    <property type="match status" value="1"/>
</dbReference>
<evidence type="ECO:0000256" key="2">
    <source>
        <dbReference type="ARBA" id="ARBA00022801"/>
    </source>
</evidence>
<dbReference type="OrthoDB" id="9791139at2"/>
<name>A0A4P7AI48_9MOLU</name>
<dbReference type="FunFam" id="3.40.50.1360:FF:000003">
    <property type="entry name" value="Glucosamine-6-phosphate deaminase"/>
    <property type="match status" value="1"/>
</dbReference>
<accession>A0A4P7AI48</accession>
<feature type="active site" description="For ring-opening step" evidence="4">
    <location>
        <position position="142"/>
    </location>
</feature>
<feature type="domain" description="Glucosamine/galactosamine-6-phosphate isomerase" evidence="5">
    <location>
        <begin position="11"/>
        <end position="228"/>
    </location>
</feature>
<keyword evidence="3 4" id="KW-0119">Carbohydrate metabolism</keyword>
<evidence type="ECO:0000256" key="3">
    <source>
        <dbReference type="ARBA" id="ARBA00023277"/>
    </source>
</evidence>
<dbReference type="PANTHER" id="PTHR11280">
    <property type="entry name" value="GLUCOSAMINE-6-PHOSPHATE ISOMERASE"/>
    <property type="match status" value="1"/>
</dbReference>
<evidence type="ECO:0000313" key="6">
    <source>
        <dbReference type="EMBL" id="QBQ07388.1"/>
    </source>
</evidence>
<evidence type="ECO:0000256" key="4">
    <source>
        <dbReference type="HAMAP-Rule" id="MF_01241"/>
    </source>
</evidence>
<dbReference type="GO" id="GO:0005975">
    <property type="term" value="P:carbohydrate metabolic process"/>
    <property type="evidence" value="ECO:0007669"/>
    <property type="project" value="InterPro"/>
</dbReference>
<dbReference type="Proteomes" id="UP000294309">
    <property type="component" value="Chromosome"/>
</dbReference>
<dbReference type="InterPro" id="IPR006148">
    <property type="entry name" value="Glc/Gal-6P_isomerase"/>
</dbReference>
<dbReference type="AlphaFoldDB" id="A0A4P7AI48"/>
<dbReference type="GO" id="GO:0006046">
    <property type="term" value="P:N-acetylglucosamine catabolic process"/>
    <property type="evidence" value="ECO:0007669"/>
    <property type="project" value="UniProtKB-UniRule"/>
</dbReference>
<proteinExistence type="inferred from homology"/>
<dbReference type="Gene3D" id="3.40.50.1360">
    <property type="match status" value="1"/>
</dbReference>
<keyword evidence="2 4" id="KW-0378">Hydrolase</keyword>
<keyword evidence="7" id="KW-1185">Reference proteome</keyword>
<dbReference type="EC" id="3.5.99.6" evidence="4"/>
<dbReference type="InterPro" id="IPR004547">
    <property type="entry name" value="Glucosamine6P_isomerase"/>
</dbReference>
<dbReference type="RefSeq" id="WP_134297184.1">
    <property type="nucleotide sequence ID" value="NZ_CP038013.1"/>
</dbReference>
<dbReference type="NCBIfam" id="TIGR00502">
    <property type="entry name" value="nagB"/>
    <property type="match status" value="1"/>
</dbReference>
<dbReference type="InterPro" id="IPR037171">
    <property type="entry name" value="NagB/RpiA_transferase-like"/>
</dbReference>
<dbReference type="SUPFAM" id="SSF100950">
    <property type="entry name" value="NagB/RpiA/CoA transferase-like"/>
    <property type="match status" value="1"/>
</dbReference>
<comment type="function">
    <text evidence="4">Catalyzes the reversible isomerization-deamination of glucosamine 6-phosphate (GlcN6P) to form fructose 6-phosphate (Fru6P) and ammonium ion.</text>
</comment>
<dbReference type="KEGG" id="sgq:SGLAD_v1c01890"/>
<comment type="catalytic activity">
    <reaction evidence="1 4">
        <text>alpha-D-glucosamine 6-phosphate + H2O = beta-D-fructose 6-phosphate + NH4(+)</text>
        <dbReference type="Rhea" id="RHEA:12172"/>
        <dbReference type="ChEBI" id="CHEBI:15377"/>
        <dbReference type="ChEBI" id="CHEBI:28938"/>
        <dbReference type="ChEBI" id="CHEBI:57634"/>
        <dbReference type="ChEBI" id="CHEBI:75989"/>
        <dbReference type="EC" id="3.5.99.6"/>
    </reaction>
</comment>
<comment type="similarity">
    <text evidence="4">Belongs to the glucosamine/galactosamine-6-phosphate isomerase family. NagB subfamily.</text>
</comment>
<comment type="caution">
    <text evidence="4">Lacks conserved residue(s) required for the propagation of feature annotation.</text>
</comment>
<protein>
    <recommendedName>
        <fullName evidence="4">Glucosamine-6-phosphate deaminase</fullName>
        <ecNumber evidence="4">3.5.99.6</ecNumber>
    </recommendedName>
    <alternativeName>
        <fullName evidence="4">GlcN6P deaminase</fullName>
        <shortName evidence="4">GNPDA</shortName>
    </alternativeName>
    <alternativeName>
        <fullName evidence="4">Glucosamine-6-phosphate isomerase</fullName>
    </alternativeName>
</protein>